<feature type="transmembrane region" description="Helical" evidence="6">
    <location>
        <begin position="219"/>
        <end position="240"/>
    </location>
</feature>
<feature type="transmembrane region" description="Helical" evidence="6">
    <location>
        <begin position="36"/>
        <end position="57"/>
    </location>
</feature>
<evidence type="ECO:0000259" key="7">
    <source>
        <dbReference type="Pfam" id="PF00892"/>
    </source>
</evidence>
<reference evidence="8 9" key="1">
    <citation type="submission" date="2019-02" db="EMBL/GenBank/DDBJ databases">
        <title>Siculibacillus lacustris gen. nov., sp. nov., a new rosette-forming bacterium isolated from a freshwater crater lake (Lake St. Ana, Romania).</title>
        <authorList>
            <person name="Felfoldi T."/>
            <person name="Marton Z."/>
            <person name="Szabo A."/>
            <person name="Mentes A."/>
            <person name="Boka K."/>
            <person name="Marialigeti K."/>
            <person name="Mathe I."/>
            <person name="Koncz M."/>
            <person name="Schumann P."/>
            <person name="Toth E."/>
        </authorList>
    </citation>
    <scope>NUCLEOTIDE SEQUENCE [LARGE SCALE GENOMIC DNA]</scope>
    <source>
        <strain evidence="8 9">SA-279</strain>
    </source>
</reference>
<feature type="transmembrane region" description="Helical" evidence="6">
    <location>
        <begin position="130"/>
        <end position="149"/>
    </location>
</feature>
<dbReference type="OrthoDB" id="9809509at2"/>
<dbReference type="Pfam" id="PF00892">
    <property type="entry name" value="EamA"/>
    <property type="match status" value="2"/>
</dbReference>
<dbReference type="AlphaFoldDB" id="A0A4Q9VXC2"/>
<dbReference type="GO" id="GO:0016020">
    <property type="term" value="C:membrane"/>
    <property type="evidence" value="ECO:0007669"/>
    <property type="project" value="UniProtKB-SubCell"/>
</dbReference>
<keyword evidence="3 6" id="KW-0812">Transmembrane</keyword>
<feature type="transmembrane region" description="Helical" evidence="6">
    <location>
        <begin position="69"/>
        <end position="90"/>
    </location>
</feature>
<dbReference type="EMBL" id="SJFN01000005">
    <property type="protein sequence ID" value="TBW39967.1"/>
    <property type="molecule type" value="Genomic_DNA"/>
</dbReference>
<feature type="transmembrane region" description="Helical" evidence="6">
    <location>
        <begin position="96"/>
        <end position="118"/>
    </location>
</feature>
<feature type="transmembrane region" description="Helical" evidence="6">
    <location>
        <begin position="186"/>
        <end position="207"/>
    </location>
</feature>
<dbReference type="InterPro" id="IPR050638">
    <property type="entry name" value="AA-Vitamin_Transporters"/>
</dbReference>
<dbReference type="RefSeq" id="WP_131306712.1">
    <property type="nucleotide sequence ID" value="NZ_SJFN01000005.1"/>
</dbReference>
<feature type="transmembrane region" description="Helical" evidence="6">
    <location>
        <begin position="252"/>
        <end position="268"/>
    </location>
</feature>
<sequence>MFRGSLSAALAPVSFVMIWSTGWVAGRYAVIDADPLTFLVVRFAAALMILTALALAIRAPWPSSRAAVGHAMASGVLLHGVYLGGVWWAIGHGVPAGLSAVIAASQPLMTAALAPWLAGERIGPKRMTGFAIGFLGIALVVAPKLAAAGGAADGIALPIAVNVAAMLAVTLGTFYQKRFVASGHLVSVAALQYVGAAAVLLPVAAAIEPMRFHLTPTSGLTLAWSVIGLSIGAIGLLLHLIRRGEVSRAASLIYLVPPAAVLQAWLLFGETLSPVQIVGMAVAAVGVALANRG</sequence>
<dbReference type="Proteomes" id="UP000292781">
    <property type="component" value="Unassembled WGS sequence"/>
</dbReference>
<accession>A0A4Q9VXC2</accession>
<evidence type="ECO:0000313" key="9">
    <source>
        <dbReference type="Proteomes" id="UP000292781"/>
    </source>
</evidence>
<evidence type="ECO:0000256" key="1">
    <source>
        <dbReference type="ARBA" id="ARBA00004141"/>
    </source>
</evidence>
<dbReference type="InterPro" id="IPR037185">
    <property type="entry name" value="EmrE-like"/>
</dbReference>
<evidence type="ECO:0000313" key="8">
    <source>
        <dbReference type="EMBL" id="TBW39967.1"/>
    </source>
</evidence>
<comment type="caution">
    <text evidence="8">The sequence shown here is derived from an EMBL/GenBank/DDBJ whole genome shotgun (WGS) entry which is preliminary data.</text>
</comment>
<dbReference type="PANTHER" id="PTHR32322">
    <property type="entry name" value="INNER MEMBRANE TRANSPORTER"/>
    <property type="match status" value="1"/>
</dbReference>
<dbReference type="PANTHER" id="PTHR32322:SF2">
    <property type="entry name" value="EAMA DOMAIN-CONTAINING PROTEIN"/>
    <property type="match status" value="1"/>
</dbReference>
<feature type="domain" description="EamA" evidence="7">
    <location>
        <begin position="13"/>
        <end position="141"/>
    </location>
</feature>
<feature type="transmembrane region" description="Helical" evidence="6">
    <location>
        <begin position="155"/>
        <end position="174"/>
    </location>
</feature>
<dbReference type="InterPro" id="IPR000620">
    <property type="entry name" value="EamA_dom"/>
</dbReference>
<comment type="similarity">
    <text evidence="2">Belongs to the EamA transporter family.</text>
</comment>
<keyword evidence="5 6" id="KW-0472">Membrane</keyword>
<evidence type="ECO:0000256" key="2">
    <source>
        <dbReference type="ARBA" id="ARBA00007362"/>
    </source>
</evidence>
<keyword evidence="4 6" id="KW-1133">Transmembrane helix</keyword>
<organism evidence="8 9">
    <name type="scientific">Siculibacillus lacustris</name>
    <dbReference type="NCBI Taxonomy" id="1549641"/>
    <lineage>
        <taxon>Bacteria</taxon>
        <taxon>Pseudomonadati</taxon>
        <taxon>Pseudomonadota</taxon>
        <taxon>Alphaproteobacteria</taxon>
        <taxon>Hyphomicrobiales</taxon>
        <taxon>Ancalomicrobiaceae</taxon>
        <taxon>Siculibacillus</taxon>
    </lineage>
</organism>
<evidence type="ECO:0000256" key="4">
    <source>
        <dbReference type="ARBA" id="ARBA00022989"/>
    </source>
</evidence>
<keyword evidence="9" id="KW-1185">Reference proteome</keyword>
<feature type="domain" description="EamA" evidence="7">
    <location>
        <begin position="163"/>
        <end position="291"/>
    </location>
</feature>
<protein>
    <submittedName>
        <fullName evidence="8">DMT family transporter</fullName>
    </submittedName>
</protein>
<dbReference type="SUPFAM" id="SSF103481">
    <property type="entry name" value="Multidrug resistance efflux transporter EmrE"/>
    <property type="match status" value="2"/>
</dbReference>
<evidence type="ECO:0000256" key="6">
    <source>
        <dbReference type="SAM" id="Phobius"/>
    </source>
</evidence>
<name>A0A4Q9VXC2_9HYPH</name>
<proteinExistence type="inferred from homology"/>
<feature type="transmembrane region" description="Helical" evidence="6">
    <location>
        <begin position="274"/>
        <end position="291"/>
    </location>
</feature>
<gene>
    <name evidence="8" type="ORF">EYW49_04665</name>
</gene>
<feature type="transmembrane region" description="Helical" evidence="6">
    <location>
        <begin position="7"/>
        <end position="30"/>
    </location>
</feature>
<evidence type="ECO:0000256" key="3">
    <source>
        <dbReference type="ARBA" id="ARBA00022692"/>
    </source>
</evidence>
<comment type="subcellular location">
    <subcellularLocation>
        <location evidence="1">Membrane</location>
        <topology evidence="1">Multi-pass membrane protein</topology>
    </subcellularLocation>
</comment>
<evidence type="ECO:0000256" key="5">
    <source>
        <dbReference type="ARBA" id="ARBA00023136"/>
    </source>
</evidence>